<proteinExistence type="inferred from homology"/>
<evidence type="ECO:0000256" key="3">
    <source>
        <dbReference type="ARBA" id="ARBA00023125"/>
    </source>
</evidence>
<dbReference type="Pfam" id="PF20172">
    <property type="entry name" value="DUF6538"/>
    <property type="match status" value="1"/>
</dbReference>
<dbReference type="Proteomes" id="UP000075411">
    <property type="component" value="Unassembled WGS sequence"/>
</dbReference>
<organism evidence="7 8">
    <name type="scientific">Acetobacter tropicalis</name>
    <dbReference type="NCBI Taxonomy" id="104102"/>
    <lineage>
        <taxon>Bacteria</taxon>
        <taxon>Pseudomonadati</taxon>
        <taxon>Pseudomonadota</taxon>
        <taxon>Alphaproteobacteria</taxon>
        <taxon>Acetobacterales</taxon>
        <taxon>Acetobacteraceae</taxon>
        <taxon>Acetobacter</taxon>
    </lineage>
</organism>
<feature type="region of interest" description="Disordered" evidence="5">
    <location>
        <begin position="176"/>
        <end position="200"/>
    </location>
</feature>
<dbReference type="InterPro" id="IPR046668">
    <property type="entry name" value="DUF6538"/>
</dbReference>
<dbReference type="RefSeq" id="WP_061488351.1">
    <property type="nucleotide sequence ID" value="NZ_LHZT01000124.1"/>
</dbReference>
<dbReference type="AlphaFoldDB" id="A0A149TUI3"/>
<keyword evidence="2" id="KW-0229">DNA integration</keyword>
<dbReference type="Gene3D" id="1.10.443.10">
    <property type="entry name" value="Intergrase catalytic core"/>
    <property type="match status" value="1"/>
</dbReference>
<dbReference type="InterPro" id="IPR011010">
    <property type="entry name" value="DNA_brk_join_enz"/>
</dbReference>
<feature type="domain" description="Tyr recombinase" evidence="6">
    <location>
        <begin position="327"/>
        <end position="523"/>
    </location>
</feature>
<dbReference type="PANTHER" id="PTHR30349">
    <property type="entry name" value="PHAGE INTEGRASE-RELATED"/>
    <property type="match status" value="1"/>
</dbReference>
<dbReference type="PROSITE" id="PS51898">
    <property type="entry name" value="TYR_RECOMBINASE"/>
    <property type="match status" value="1"/>
</dbReference>
<sequence>MLRLIGSHYHFRRAVPVAVQARLGRTEISLSLQTQSKLVARERAAALYARTGALFEKAKTMETDLSREELIALLTEQGKIIAEQEELLTLADDAFRAEKRALQADHAMTLMDQVQKEGAFISFATDSLKALEVRLQGMMQKVFTDSAVSKKEKDMLREQIKSLSTLIVDLGKHRPAASVDAPAGSPVEDAQPKARKPTSPPLSVMAEKFVFADKDKSEDTKKATRKTVDLFIEAFGNMPVKQITGTVAGEFFDLLSDLPATHGKGRTGLPIREAVAQARERGQETVSGKTVKNHFSRLSALWMHLVQREMADRNPWAGWDFNITKKIVRRGWTDDELTLLAHTPWNGTSVSRATWAGIISVGMFTGMRLGEICNLRRQDIEVIEGIPCFHVRPHLEDHWSPKTSAGTRIIPIHSHLLTMDGLDLLRDTGEHYLFPDLTVSSTSERGDNFARAFSKHKKRIGIPEDVTFHSFRHTVSTRLRNQEAHIRELWIDTVLGHEASHKSQGTVNYTSSIDVSNLRQVIEALTYPPECIMPF</sequence>
<protein>
    <recommendedName>
        <fullName evidence="6">Tyr recombinase domain-containing protein</fullName>
    </recommendedName>
</protein>
<dbReference type="GO" id="GO:0015074">
    <property type="term" value="P:DNA integration"/>
    <property type="evidence" value="ECO:0007669"/>
    <property type="project" value="UniProtKB-KW"/>
</dbReference>
<gene>
    <name evidence="7" type="ORF">AD947_10435</name>
</gene>
<dbReference type="GO" id="GO:0003677">
    <property type="term" value="F:DNA binding"/>
    <property type="evidence" value="ECO:0007669"/>
    <property type="project" value="UniProtKB-KW"/>
</dbReference>
<keyword evidence="3" id="KW-0238">DNA-binding</keyword>
<dbReference type="InterPro" id="IPR050090">
    <property type="entry name" value="Tyrosine_recombinase_XerCD"/>
</dbReference>
<keyword evidence="4" id="KW-0233">DNA recombination</keyword>
<evidence type="ECO:0000313" key="7">
    <source>
        <dbReference type="EMBL" id="KXV56747.1"/>
    </source>
</evidence>
<dbReference type="Pfam" id="PF00589">
    <property type="entry name" value="Phage_integrase"/>
    <property type="match status" value="1"/>
</dbReference>
<dbReference type="GO" id="GO:0006310">
    <property type="term" value="P:DNA recombination"/>
    <property type="evidence" value="ECO:0007669"/>
    <property type="project" value="UniProtKB-KW"/>
</dbReference>
<reference evidence="7 8" key="1">
    <citation type="submission" date="2015-06" db="EMBL/GenBank/DDBJ databases">
        <title>Improved classification and identification of acetic acid bacteria using matrix-assisted laser desorption/ionization time-of-flight mass spectrometry; Gluconobacter nephelii and Gluconobacter uchimurae are later heterotypic synonyms of Gluconobacter japonicus and Gluconobacter oxydans, respectively.</title>
        <authorList>
            <person name="Li L."/>
            <person name="Cleenwerck I."/>
            <person name="De Vuyst L."/>
            <person name="Vandamme P."/>
        </authorList>
    </citation>
    <scope>NUCLEOTIDE SEQUENCE [LARGE SCALE GENOMIC DNA]</scope>
    <source>
        <strain evidence="7 8">LMG 1663</strain>
    </source>
</reference>
<dbReference type="InterPro" id="IPR002104">
    <property type="entry name" value="Integrase_catalytic"/>
</dbReference>
<evidence type="ECO:0000256" key="2">
    <source>
        <dbReference type="ARBA" id="ARBA00022908"/>
    </source>
</evidence>
<dbReference type="InterPro" id="IPR010998">
    <property type="entry name" value="Integrase_recombinase_N"/>
</dbReference>
<dbReference type="EMBL" id="LHZT01000124">
    <property type="protein sequence ID" value="KXV56747.1"/>
    <property type="molecule type" value="Genomic_DNA"/>
</dbReference>
<evidence type="ECO:0000259" key="6">
    <source>
        <dbReference type="PROSITE" id="PS51898"/>
    </source>
</evidence>
<dbReference type="PATRIC" id="fig|104102.12.peg.2094"/>
<dbReference type="SUPFAM" id="SSF56349">
    <property type="entry name" value="DNA breaking-rejoining enzymes"/>
    <property type="match status" value="1"/>
</dbReference>
<dbReference type="Gene3D" id="1.10.150.130">
    <property type="match status" value="1"/>
</dbReference>
<dbReference type="OrthoDB" id="9784724at2"/>
<dbReference type="InterPro" id="IPR013762">
    <property type="entry name" value="Integrase-like_cat_sf"/>
</dbReference>
<comment type="caution">
    <text evidence="7">The sequence shown here is derived from an EMBL/GenBank/DDBJ whole genome shotgun (WGS) entry which is preliminary data.</text>
</comment>
<name>A0A149TUI3_9PROT</name>
<accession>A0A149TUI3</accession>
<comment type="similarity">
    <text evidence="1">Belongs to the 'phage' integrase family.</text>
</comment>
<evidence type="ECO:0000256" key="1">
    <source>
        <dbReference type="ARBA" id="ARBA00008857"/>
    </source>
</evidence>
<evidence type="ECO:0000256" key="5">
    <source>
        <dbReference type="SAM" id="MobiDB-lite"/>
    </source>
</evidence>
<evidence type="ECO:0000313" key="8">
    <source>
        <dbReference type="Proteomes" id="UP000075411"/>
    </source>
</evidence>
<evidence type="ECO:0000256" key="4">
    <source>
        <dbReference type="ARBA" id="ARBA00023172"/>
    </source>
</evidence>
<dbReference type="PANTHER" id="PTHR30349:SF64">
    <property type="entry name" value="PROPHAGE INTEGRASE INTD-RELATED"/>
    <property type="match status" value="1"/>
</dbReference>